<dbReference type="EMBL" id="JARJCN010000048">
    <property type="protein sequence ID" value="KAJ7081863.1"/>
    <property type="molecule type" value="Genomic_DNA"/>
</dbReference>
<organism evidence="1 2">
    <name type="scientific">Mycena belliarum</name>
    <dbReference type="NCBI Taxonomy" id="1033014"/>
    <lineage>
        <taxon>Eukaryota</taxon>
        <taxon>Fungi</taxon>
        <taxon>Dikarya</taxon>
        <taxon>Basidiomycota</taxon>
        <taxon>Agaricomycotina</taxon>
        <taxon>Agaricomycetes</taxon>
        <taxon>Agaricomycetidae</taxon>
        <taxon>Agaricales</taxon>
        <taxon>Marasmiineae</taxon>
        <taxon>Mycenaceae</taxon>
        <taxon>Mycena</taxon>
    </lineage>
</organism>
<accession>A0AAD6TZK8</accession>
<evidence type="ECO:0000313" key="2">
    <source>
        <dbReference type="Proteomes" id="UP001222325"/>
    </source>
</evidence>
<name>A0AAD6TZK8_9AGAR</name>
<dbReference type="Proteomes" id="UP001222325">
    <property type="component" value="Unassembled WGS sequence"/>
</dbReference>
<protein>
    <submittedName>
        <fullName evidence="1">Uncharacterized protein</fullName>
    </submittedName>
</protein>
<keyword evidence="2" id="KW-1185">Reference proteome</keyword>
<sequence>MTQSNCTRSSLNAALDQPMRKSSLFGCLEPPPKLRLNEGQQHQRRYPAYPRHLQVPPSSKAYSERTVLLNLEAERVLSDGQWRDVLGQRAVSILVLSPTRDGRYALWKLNDPYRPTPRSCFAPHIRGPAMSHQSSAPGATSFPRRSLSLCRRSCTYTREIVRLRSGMLFRFTRRWMESILHHRRSLDVRDWARILIANCLHIHTRSRAGCNHCAAADSAGKRAWLELVLSTERCRCAGVGHERTSGYTASL</sequence>
<comment type="caution">
    <text evidence="1">The sequence shown here is derived from an EMBL/GenBank/DDBJ whole genome shotgun (WGS) entry which is preliminary data.</text>
</comment>
<evidence type="ECO:0000313" key="1">
    <source>
        <dbReference type="EMBL" id="KAJ7081863.1"/>
    </source>
</evidence>
<gene>
    <name evidence="1" type="ORF">B0H15DRAFT_448397</name>
</gene>
<dbReference type="AlphaFoldDB" id="A0AAD6TZK8"/>
<proteinExistence type="predicted"/>
<reference evidence="1" key="1">
    <citation type="submission" date="2023-03" db="EMBL/GenBank/DDBJ databases">
        <title>Massive genome expansion in bonnet fungi (Mycena s.s.) driven by repeated elements and novel gene families across ecological guilds.</title>
        <authorList>
            <consortium name="Lawrence Berkeley National Laboratory"/>
            <person name="Harder C.B."/>
            <person name="Miyauchi S."/>
            <person name="Viragh M."/>
            <person name="Kuo A."/>
            <person name="Thoen E."/>
            <person name="Andreopoulos B."/>
            <person name="Lu D."/>
            <person name="Skrede I."/>
            <person name="Drula E."/>
            <person name="Henrissat B."/>
            <person name="Morin E."/>
            <person name="Kohler A."/>
            <person name="Barry K."/>
            <person name="LaButti K."/>
            <person name="Morin E."/>
            <person name="Salamov A."/>
            <person name="Lipzen A."/>
            <person name="Mereny Z."/>
            <person name="Hegedus B."/>
            <person name="Baldrian P."/>
            <person name="Stursova M."/>
            <person name="Weitz H."/>
            <person name="Taylor A."/>
            <person name="Grigoriev I.V."/>
            <person name="Nagy L.G."/>
            <person name="Martin F."/>
            <person name="Kauserud H."/>
        </authorList>
    </citation>
    <scope>NUCLEOTIDE SEQUENCE</scope>
    <source>
        <strain evidence="1">CBHHK173m</strain>
    </source>
</reference>